<evidence type="ECO:0008006" key="8">
    <source>
        <dbReference type="Google" id="ProtNLM"/>
    </source>
</evidence>
<evidence type="ECO:0000313" key="6">
    <source>
        <dbReference type="EMBL" id="KDQ60066.1"/>
    </source>
</evidence>
<dbReference type="OrthoDB" id="47007at2759"/>
<comment type="subcellular location">
    <subcellularLocation>
        <location evidence="1">Endoplasmic reticulum</location>
    </subcellularLocation>
</comment>
<dbReference type="InParanoid" id="A0A067QBT9"/>
<dbReference type="PRINTS" id="PR00081">
    <property type="entry name" value="GDHRDH"/>
</dbReference>
<name>A0A067QBT9_9AGAM</name>
<sequence length="294" mass="32531">MFWRLFTSTGDIDRYHHGQEPWALVTGGSDGIGKGLCEVLAARGFNILIHGRSKPKLLSVLQELKTSNPNRQFEIVVADATDISLVDRVADAGAQRNLTVLVNNAGYTEMDIRLFADISHAGSFVEIDKSISIGVGWISHLTRALLPQLLKNEPSLVINIGSGALSHPPPFLALYTATKGYTLALTQCLRAEMKLQNSFTSNPAVEVQYHELHAVCSNSNREPPTLLRPSSHDMATAIVDAVGRKKLFVVPYWTHEVSAWVMWFMPERIVALLIAWAFGAKMESELQKQKQKAE</sequence>
<evidence type="ECO:0000256" key="5">
    <source>
        <dbReference type="RuleBase" id="RU000363"/>
    </source>
</evidence>
<evidence type="ECO:0000256" key="1">
    <source>
        <dbReference type="ARBA" id="ARBA00004240"/>
    </source>
</evidence>
<evidence type="ECO:0000256" key="3">
    <source>
        <dbReference type="ARBA" id="ARBA00022857"/>
    </source>
</evidence>
<dbReference type="InterPro" id="IPR051019">
    <property type="entry name" value="VLCFA-Steroid_DH"/>
</dbReference>
<gene>
    <name evidence="6" type="ORF">JAAARDRAFT_595085</name>
</gene>
<dbReference type="InterPro" id="IPR002347">
    <property type="entry name" value="SDR_fam"/>
</dbReference>
<dbReference type="AlphaFoldDB" id="A0A067QBT9"/>
<dbReference type="Pfam" id="PF00106">
    <property type="entry name" value="adh_short"/>
    <property type="match status" value="1"/>
</dbReference>
<comment type="similarity">
    <text evidence="2 5">Belongs to the short-chain dehydrogenases/reductases (SDR) family.</text>
</comment>
<keyword evidence="3" id="KW-0521">NADP</keyword>
<keyword evidence="4" id="KW-0560">Oxidoreductase</keyword>
<evidence type="ECO:0000313" key="7">
    <source>
        <dbReference type="Proteomes" id="UP000027265"/>
    </source>
</evidence>
<organism evidence="6 7">
    <name type="scientific">Jaapia argillacea MUCL 33604</name>
    <dbReference type="NCBI Taxonomy" id="933084"/>
    <lineage>
        <taxon>Eukaryota</taxon>
        <taxon>Fungi</taxon>
        <taxon>Dikarya</taxon>
        <taxon>Basidiomycota</taxon>
        <taxon>Agaricomycotina</taxon>
        <taxon>Agaricomycetes</taxon>
        <taxon>Agaricomycetidae</taxon>
        <taxon>Jaapiales</taxon>
        <taxon>Jaapiaceae</taxon>
        <taxon>Jaapia</taxon>
    </lineage>
</organism>
<dbReference type="STRING" id="933084.A0A067QBT9"/>
<dbReference type="EMBL" id="KL197714">
    <property type="protein sequence ID" value="KDQ60066.1"/>
    <property type="molecule type" value="Genomic_DNA"/>
</dbReference>
<keyword evidence="7" id="KW-1185">Reference proteome</keyword>
<dbReference type="PRINTS" id="PR00080">
    <property type="entry name" value="SDRFAMILY"/>
</dbReference>
<evidence type="ECO:0000256" key="2">
    <source>
        <dbReference type="ARBA" id="ARBA00006484"/>
    </source>
</evidence>
<dbReference type="InterPro" id="IPR020904">
    <property type="entry name" value="Sc_DH/Rdtase_CS"/>
</dbReference>
<dbReference type="PANTHER" id="PTHR43899">
    <property type="entry name" value="RH59310P"/>
    <property type="match status" value="1"/>
</dbReference>
<dbReference type="PANTHER" id="PTHR43899:SF13">
    <property type="entry name" value="RH59310P"/>
    <property type="match status" value="1"/>
</dbReference>
<reference evidence="7" key="1">
    <citation type="journal article" date="2014" name="Proc. Natl. Acad. Sci. U.S.A.">
        <title>Extensive sampling of basidiomycete genomes demonstrates inadequacy of the white-rot/brown-rot paradigm for wood decay fungi.</title>
        <authorList>
            <person name="Riley R."/>
            <person name="Salamov A.A."/>
            <person name="Brown D.W."/>
            <person name="Nagy L.G."/>
            <person name="Floudas D."/>
            <person name="Held B.W."/>
            <person name="Levasseur A."/>
            <person name="Lombard V."/>
            <person name="Morin E."/>
            <person name="Otillar R."/>
            <person name="Lindquist E.A."/>
            <person name="Sun H."/>
            <person name="LaButti K.M."/>
            <person name="Schmutz J."/>
            <person name="Jabbour D."/>
            <person name="Luo H."/>
            <person name="Baker S.E."/>
            <person name="Pisabarro A.G."/>
            <person name="Walton J.D."/>
            <person name="Blanchette R.A."/>
            <person name="Henrissat B."/>
            <person name="Martin F."/>
            <person name="Cullen D."/>
            <person name="Hibbett D.S."/>
            <person name="Grigoriev I.V."/>
        </authorList>
    </citation>
    <scope>NUCLEOTIDE SEQUENCE [LARGE SCALE GENOMIC DNA]</scope>
    <source>
        <strain evidence="7">MUCL 33604</strain>
    </source>
</reference>
<dbReference type="GO" id="GO:0005783">
    <property type="term" value="C:endoplasmic reticulum"/>
    <property type="evidence" value="ECO:0007669"/>
    <property type="project" value="UniProtKB-SubCell"/>
</dbReference>
<dbReference type="PIRSF" id="PIRSF000126">
    <property type="entry name" value="11-beta-HSD1"/>
    <property type="match status" value="1"/>
</dbReference>
<evidence type="ECO:0000256" key="4">
    <source>
        <dbReference type="ARBA" id="ARBA00023002"/>
    </source>
</evidence>
<protein>
    <recommendedName>
        <fullName evidence="8">NAD(P)-binding protein</fullName>
    </recommendedName>
</protein>
<accession>A0A067QBT9</accession>
<dbReference type="HOGENOM" id="CLU_010194_38_2_1"/>
<dbReference type="Gene3D" id="3.40.50.720">
    <property type="entry name" value="NAD(P)-binding Rossmann-like Domain"/>
    <property type="match status" value="1"/>
</dbReference>
<dbReference type="GO" id="GO:0016491">
    <property type="term" value="F:oxidoreductase activity"/>
    <property type="evidence" value="ECO:0007669"/>
    <property type="project" value="UniProtKB-KW"/>
</dbReference>
<dbReference type="SUPFAM" id="SSF51735">
    <property type="entry name" value="NAD(P)-binding Rossmann-fold domains"/>
    <property type="match status" value="1"/>
</dbReference>
<dbReference type="Proteomes" id="UP000027265">
    <property type="component" value="Unassembled WGS sequence"/>
</dbReference>
<dbReference type="InterPro" id="IPR036291">
    <property type="entry name" value="NAD(P)-bd_dom_sf"/>
</dbReference>
<proteinExistence type="inferred from homology"/>
<dbReference type="PROSITE" id="PS00061">
    <property type="entry name" value="ADH_SHORT"/>
    <property type="match status" value="1"/>
</dbReference>